<gene>
    <name evidence="1" type="ORF">GDO78_005134</name>
</gene>
<protein>
    <submittedName>
        <fullName evidence="1">Uncharacterized protein</fullName>
    </submittedName>
</protein>
<dbReference type="AlphaFoldDB" id="A0A8J6KE68"/>
<dbReference type="EMBL" id="WNTK01000002">
    <property type="protein sequence ID" value="KAG9488961.1"/>
    <property type="molecule type" value="Genomic_DNA"/>
</dbReference>
<keyword evidence="2" id="KW-1185">Reference proteome</keyword>
<sequence>MKHAKMPAARGNGSGWPLTLAKVCSLQKSTIGNIISLCTVMGGWFCTSQSVPFHCDPKEELQSHVSTNRSSVIIWLEVDKM</sequence>
<accession>A0A8J6KE68</accession>
<name>A0A8J6KE68_ELECQ</name>
<reference evidence="1" key="1">
    <citation type="thesis" date="2020" institute="ProQuest LLC" country="789 East Eisenhower Parkway, Ann Arbor, MI, USA">
        <title>Comparative Genomics and Chromosome Evolution.</title>
        <authorList>
            <person name="Mudd A.B."/>
        </authorList>
    </citation>
    <scope>NUCLEOTIDE SEQUENCE</scope>
    <source>
        <strain evidence="1">HN-11 Male</strain>
        <tissue evidence="1">Kidney and liver</tissue>
    </source>
</reference>
<proteinExistence type="predicted"/>
<evidence type="ECO:0000313" key="2">
    <source>
        <dbReference type="Proteomes" id="UP000770717"/>
    </source>
</evidence>
<evidence type="ECO:0000313" key="1">
    <source>
        <dbReference type="EMBL" id="KAG9488961.1"/>
    </source>
</evidence>
<comment type="caution">
    <text evidence="1">The sequence shown here is derived from an EMBL/GenBank/DDBJ whole genome shotgun (WGS) entry which is preliminary data.</text>
</comment>
<organism evidence="1 2">
    <name type="scientific">Eleutherodactylus coqui</name>
    <name type="common">Puerto Rican coqui</name>
    <dbReference type="NCBI Taxonomy" id="57060"/>
    <lineage>
        <taxon>Eukaryota</taxon>
        <taxon>Metazoa</taxon>
        <taxon>Chordata</taxon>
        <taxon>Craniata</taxon>
        <taxon>Vertebrata</taxon>
        <taxon>Euteleostomi</taxon>
        <taxon>Amphibia</taxon>
        <taxon>Batrachia</taxon>
        <taxon>Anura</taxon>
        <taxon>Neobatrachia</taxon>
        <taxon>Hyloidea</taxon>
        <taxon>Eleutherodactylidae</taxon>
        <taxon>Eleutherodactylinae</taxon>
        <taxon>Eleutherodactylus</taxon>
        <taxon>Eleutherodactylus</taxon>
    </lineage>
</organism>
<dbReference type="Proteomes" id="UP000770717">
    <property type="component" value="Unassembled WGS sequence"/>
</dbReference>